<keyword evidence="3" id="KW-1185">Reference proteome</keyword>
<reference evidence="3" key="1">
    <citation type="journal article" date="2019" name="Int. J. Syst. Evol. Microbiol.">
        <title>The Global Catalogue of Microorganisms (GCM) 10K type strain sequencing project: providing services to taxonomists for standard genome sequencing and annotation.</title>
        <authorList>
            <consortium name="The Broad Institute Genomics Platform"/>
            <consortium name="The Broad Institute Genome Sequencing Center for Infectious Disease"/>
            <person name="Wu L."/>
            <person name="Ma J."/>
        </authorList>
    </citation>
    <scope>NUCLEOTIDE SEQUENCE [LARGE SCALE GENOMIC DNA]</scope>
    <source>
        <strain evidence="3">KCTC 22671</strain>
    </source>
</reference>
<dbReference type="RefSeq" id="WP_379811187.1">
    <property type="nucleotide sequence ID" value="NZ_JBHUPC010000012.1"/>
</dbReference>
<evidence type="ECO:0000313" key="3">
    <source>
        <dbReference type="Proteomes" id="UP001597534"/>
    </source>
</evidence>
<evidence type="ECO:0000259" key="1">
    <source>
        <dbReference type="PROSITE" id="PS51729"/>
    </source>
</evidence>
<dbReference type="SUPFAM" id="SSF55729">
    <property type="entry name" value="Acyl-CoA N-acyltransferases (Nat)"/>
    <property type="match status" value="1"/>
</dbReference>
<dbReference type="Proteomes" id="UP001597534">
    <property type="component" value="Unassembled WGS sequence"/>
</dbReference>
<dbReference type="EMBL" id="JBHUPC010000012">
    <property type="protein sequence ID" value="MFD2891604.1"/>
    <property type="molecule type" value="Genomic_DNA"/>
</dbReference>
<dbReference type="InterPro" id="IPR045057">
    <property type="entry name" value="Gcn5-rel_NAT"/>
</dbReference>
<organism evidence="2 3">
    <name type="scientific">Flavobacterium chuncheonense</name>
    <dbReference type="NCBI Taxonomy" id="2026653"/>
    <lineage>
        <taxon>Bacteria</taxon>
        <taxon>Pseudomonadati</taxon>
        <taxon>Bacteroidota</taxon>
        <taxon>Flavobacteriia</taxon>
        <taxon>Flavobacteriales</taxon>
        <taxon>Flavobacteriaceae</taxon>
        <taxon>Flavobacterium</taxon>
    </lineage>
</organism>
<feature type="domain" description="N-acetyltransferase" evidence="1">
    <location>
        <begin position="4"/>
        <end position="89"/>
    </location>
</feature>
<dbReference type="InterPro" id="IPR031165">
    <property type="entry name" value="GNAT_YJDJ"/>
</dbReference>
<name>A0ABW5YKM8_9FLAO</name>
<dbReference type="InterPro" id="IPR016181">
    <property type="entry name" value="Acyl_CoA_acyltransferase"/>
</dbReference>
<accession>A0ABW5YKM8</accession>
<dbReference type="PROSITE" id="PS51729">
    <property type="entry name" value="GNAT_YJDJ"/>
    <property type="match status" value="1"/>
</dbReference>
<gene>
    <name evidence="2" type="ORF">ACFS5J_06195</name>
</gene>
<dbReference type="EC" id="2.3.1.-" evidence="2"/>
<proteinExistence type="predicted"/>
<dbReference type="Pfam" id="PF14542">
    <property type="entry name" value="Acetyltransf_CG"/>
    <property type="match status" value="1"/>
</dbReference>
<dbReference type="Gene3D" id="3.40.630.30">
    <property type="match status" value="1"/>
</dbReference>
<dbReference type="PANTHER" id="PTHR31435:SF10">
    <property type="entry name" value="BSR4717 PROTEIN"/>
    <property type="match status" value="1"/>
</dbReference>
<dbReference type="PANTHER" id="PTHR31435">
    <property type="entry name" value="PROTEIN NATD1"/>
    <property type="match status" value="1"/>
</dbReference>
<dbReference type="GO" id="GO:0016746">
    <property type="term" value="F:acyltransferase activity"/>
    <property type="evidence" value="ECO:0007669"/>
    <property type="project" value="UniProtKB-KW"/>
</dbReference>
<keyword evidence="2" id="KW-0808">Transferase</keyword>
<protein>
    <submittedName>
        <fullName evidence="2">GNAT family N-acetyltransferase</fullName>
        <ecNumber evidence="2">2.3.1.-</ecNumber>
    </submittedName>
</protein>
<comment type="caution">
    <text evidence="2">The sequence shown here is derived from an EMBL/GenBank/DDBJ whole genome shotgun (WGS) entry which is preliminary data.</text>
</comment>
<keyword evidence="2" id="KW-0012">Acyltransferase</keyword>
<sequence length="95" mass="10729">MELINNTAKNRLELHIDGYVAFEDYKIQEDSISYLHTEVPAELAGNGVGSTLAKMILDFAAEQHLKVKPICPFIKAYIDKHPNYQANSVFHNPDL</sequence>
<evidence type="ECO:0000313" key="2">
    <source>
        <dbReference type="EMBL" id="MFD2891604.1"/>
    </source>
</evidence>